<sequence length="194" mass="23100">MHHGEIFYFTFGMIFSLGSYFKFRLLHVISLLSFFTMALHFVNRKNQLTTKIFFKIITPTELYISLSILMIEHVFMRKKCNSFYFMIEKIAVFICVAGLFISIYSIFYLNKYKSKEKEFISSGPYSFVRHPIYLGFFVFIIGCELYLSCYVSAFITLFFMFTKIRERIMDEENCLSVDESYKTYKKKVSSGFFI</sequence>
<dbReference type="PANTHER" id="PTHR12714:SF9">
    <property type="entry name" value="PROTEIN-S-ISOPRENYLCYSTEINE O-METHYLTRANSFERASE"/>
    <property type="match status" value="1"/>
</dbReference>
<keyword evidence="5" id="KW-0489">Methyltransferase</keyword>
<name>A0A059F1U4_9MICR</name>
<comment type="subcellular location">
    <subcellularLocation>
        <location evidence="5">Endoplasmic reticulum membrane</location>
        <topology evidence="5">Multi-pass membrane protein</topology>
    </subcellularLocation>
    <subcellularLocation>
        <location evidence="1">Membrane</location>
        <topology evidence="1">Multi-pass membrane protein</topology>
    </subcellularLocation>
</comment>
<dbReference type="GO" id="GO:0032259">
    <property type="term" value="P:methylation"/>
    <property type="evidence" value="ECO:0007669"/>
    <property type="project" value="UniProtKB-KW"/>
</dbReference>
<keyword evidence="5" id="KW-0808">Transferase</keyword>
<evidence type="ECO:0000313" key="6">
    <source>
        <dbReference type="EMBL" id="KCZ80974.1"/>
    </source>
</evidence>
<protein>
    <recommendedName>
        <fullName evidence="5">Protein-S-isoprenylcysteine O-methyltransferase</fullName>
        <ecNumber evidence="5">2.1.1.100</ecNumber>
    </recommendedName>
</protein>
<keyword evidence="5" id="KW-0949">S-adenosyl-L-methionine</keyword>
<feature type="transmembrane region" description="Helical" evidence="5">
    <location>
        <begin position="21"/>
        <end position="40"/>
    </location>
</feature>
<dbReference type="HOGENOM" id="CLU_120081_0_0_1"/>
<reference evidence="7" key="1">
    <citation type="submission" date="2013-02" db="EMBL/GenBank/DDBJ databases">
        <authorList>
            <consortium name="The Broad Institute Genome Sequencing Platform"/>
            <person name="Cuomo C."/>
            <person name="Becnel J."/>
            <person name="Sanscrainte N."/>
            <person name="Walker B."/>
            <person name="Young S.K."/>
            <person name="Zeng Q."/>
            <person name="Gargeya S."/>
            <person name="Fitzgerald M."/>
            <person name="Haas B."/>
            <person name="Abouelleil A."/>
            <person name="Alvarado L."/>
            <person name="Arachchi H.M."/>
            <person name="Berlin A.M."/>
            <person name="Chapman S.B."/>
            <person name="Dewar J."/>
            <person name="Goldberg J."/>
            <person name="Griggs A."/>
            <person name="Gujja S."/>
            <person name="Hansen M."/>
            <person name="Howarth C."/>
            <person name="Imamovic A."/>
            <person name="Larimer J."/>
            <person name="McCowan C."/>
            <person name="Murphy C."/>
            <person name="Neiman D."/>
            <person name="Pearson M."/>
            <person name="Priest M."/>
            <person name="Roberts A."/>
            <person name="Saif S."/>
            <person name="Shea T."/>
            <person name="Sisk P."/>
            <person name="Sykes S."/>
            <person name="Wortman J."/>
            <person name="Nusbaum C."/>
            <person name="Birren B."/>
        </authorList>
    </citation>
    <scope>NUCLEOTIDE SEQUENCE [LARGE SCALE GENOMIC DNA]</scope>
    <source>
        <strain evidence="7">PRA339</strain>
    </source>
</reference>
<dbReference type="PANTHER" id="PTHR12714">
    <property type="entry name" value="PROTEIN-S ISOPRENYLCYSTEINE O-METHYLTRANSFERASE"/>
    <property type="match status" value="1"/>
</dbReference>
<keyword evidence="7" id="KW-1185">Reference proteome</keyword>
<dbReference type="EC" id="2.1.1.100" evidence="5"/>
<comment type="similarity">
    <text evidence="5">Belongs to the class VI-like SAM-binding methyltransferase superfamily. Isoprenylcysteine carboxyl methyltransferase family.</text>
</comment>
<proteinExistence type="inferred from homology"/>
<keyword evidence="2 5" id="KW-0812">Transmembrane</keyword>
<keyword evidence="4 5" id="KW-0472">Membrane</keyword>
<dbReference type="STRING" id="1288291.A0A059F1U4"/>
<evidence type="ECO:0000256" key="3">
    <source>
        <dbReference type="ARBA" id="ARBA00022989"/>
    </source>
</evidence>
<evidence type="ECO:0000256" key="1">
    <source>
        <dbReference type="ARBA" id="ARBA00004141"/>
    </source>
</evidence>
<feature type="transmembrane region" description="Helical" evidence="5">
    <location>
        <begin position="132"/>
        <end position="161"/>
    </location>
</feature>
<dbReference type="Proteomes" id="UP000030655">
    <property type="component" value="Unassembled WGS sequence"/>
</dbReference>
<dbReference type="Pfam" id="PF04140">
    <property type="entry name" value="ICMT"/>
    <property type="match status" value="1"/>
</dbReference>
<dbReference type="OrthoDB" id="422086at2759"/>
<feature type="transmembrane region" description="Helical" evidence="5">
    <location>
        <begin position="83"/>
        <end position="107"/>
    </location>
</feature>
<evidence type="ECO:0000256" key="5">
    <source>
        <dbReference type="RuleBase" id="RU362022"/>
    </source>
</evidence>
<dbReference type="EMBL" id="KK365155">
    <property type="protein sequence ID" value="KCZ80974.1"/>
    <property type="molecule type" value="Genomic_DNA"/>
</dbReference>
<comment type="catalytic activity">
    <reaction evidence="5">
        <text>[protein]-C-terminal S-[(2E,6E)-farnesyl]-L-cysteine + S-adenosyl-L-methionine = [protein]-C-terminal S-[(2E,6E)-farnesyl]-L-cysteine methyl ester + S-adenosyl-L-homocysteine</text>
        <dbReference type="Rhea" id="RHEA:21672"/>
        <dbReference type="Rhea" id="RHEA-COMP:12125"/>
        <dbReference type="Rhea" id="RHEA-COMP:12126"/>
        <dbReference type="ChEBI" id="CHEBI:57856"/>
        <dbReference type="ChEBI" id="CHEBI:59789"/>
        <dbReference type="ChEBI" id="CHEBI:90510"/>
        <dbReference type="ChEBI" id="CHEBI:90511"/>
        <dbReference type="EC" id="2.1.1.100"/>
    </reaction>
</comment>
<evidence type="ECO:0000256" key="2">
    <source>
        <dbReference type="ARBA" id="ARBA00022692"/>
    </source>
</evidence>
<dbReference type="AlphaFoldDB" id="A0A059F1U4"/>
<gene>
    <name evidence="6" type="ORF">H312_01629</name>
</gene>
<keyword evidence="5" id="KW-0256">Endoplasmic reticulum</keyword>
<dbReference type="GO" id="GO:0005789">
    <property type="term" value="C:endoplasmic reticulum membrane"/>
    <property type="evidence" value="ECO:0007669"/>
    <property type="project" value="UniProtKB-SubCell"/>
</dbReference>
<evidence type="ECO:0000256" key="4">
    <source>
        <dbReference type="ARBA" id="ARBA00023136"/>
    </source>
</evidence>
<comment type="caution">
    <text evidence="5">Lacks conserved residue(s) required for the propagation of feature annotation.</text>
</comment>
<keyword evidence="3 5" id="KW-1133">Transmembrane helix</keyword>
<dbReference type="InterPro" id="IPR007269">
    <property type="entry name" value="ICMT_MeTrfase"/>
</dbReference>
<accession>A0A059F1U4</accession>
<dbReference type="GO" id="GO:0004671">
    <property type="term" value="F:protein C-terminal S-isoprenylcysteine carboxyl O-methyltransferase activity"/>
    <property type="evidence" value="ECO:0007669"/>
    <property type="project" value="UniProtKB-EC"/>
</dbReference>
<dbReference type="VEuPathDB" id="MicrosporidiaDB:H312_01629"/>
<reference evidence="6 7" key="2">
    <citation type="submission" date="2014-03" db="EMBL/GenBank/DDBJ databases">
        <title>The Genome Sequence of Anncaliia algerae insect isolate PRA339.</title>
        <authorList>
            <consortium name="The Broad Institute Genome Sequencing Platform"/>
            <consortium name="The Broad Institute Genome Sequencing Center for Infectious Disease"/>
            <person name="Cuomo C."/>
            <person name="Becnel J."/>
            <person name="Sanscrainte N."/>
            <person name="Walker B."/>
            <person name="Young S.K."/>
            <person name="Zeng Q."/>
            <person name="Gargeya S."/>
            <person name="Fitzgerald M."/>
            <person name="Haas B."/>
            <person name="Abouelleil A."/>
            <person name="Alvarado L."/>
            <person name="Arachchi H.M."/>
            <person name="Berlin A.M."/>
            <person name="Chapman S.B."/>
            <person name="Dewar J."/>
            <person name="Goldberg J."/>
            <person name="Griggs A."/>
            <person name="Gujja S."/>
            <person name="Hansen M."/>
            <person name="Howarth C."/>
            <person name="Imamovic A."/>
            <person name="Larimer J."/>
            <person name="McCowan C."/>
            <person name="Murphy C."/>
            <person name="Neiman D."/>
            <person name="Pearson M."/>
            <person name="Priest M."/>
            <person name="Roberts A."/>
            <person name="Saif S."/>
            <person name="Shea T."/>
            <person name="Sisk P."/>
            <person name="Sykes S."/>
            <person name="Wortman J."/>
            <person name="Nusbaum C."/>
            <person name="Birren B."/>
        </authorList>
    </citation>
    <scope>NUCLEOTIDE SEQUENCE [LARGE SCALE GENOMIC DNA]</scope>
    <source>
        <strain evidence="6 7">PRA339</strain>
    </source>
</reference>
<evidence type="ECO:0000313" key="7">
    <source>
        <dbReference type="Proteomes" id="UP000030655"/>
    </source>
</evidence>
<dbReference type="Gene3D" id="1.20.120.1630">
    <property type="match status" value="1"/>
</dbReference>
<organism evidence="6 7">
    <name type="scientific">Anncaliia algerae PRA339</name>
    <dbReference type="NCBI Taxonomy" id="1288291"/>
    <lineage>
        <taxon>Eukaryota</taxon>
        <taxon>Fungi</taxon>
        <taxon>Fungi incertae sedis</taxon>
        <taxon>Microsporidia</taxon>
        <taxon>Tubulinosematoidea</taxon>
        <taxon>Tubulinosematidae</taxon>
        <taxon>Anncaliia</taxon>
    </lineage>
</organism>